<evidence type="ECO:0000313" key="1">
    <source>
        <dbReference type="EMBL" id="ODQ62519.1"/>
    </source>
</evidence>
<dbReference type="OrthoDB" id="3981312at2759"/>
<sequence length="110" mass="13152">MKTTRQVLDDLKRQRTILMKKHAEAMKSKKNDEKRLSNVRELQANLMRKTRQIKNLNGNSRPKSYVYGEDPTRILQQRQQSDSENYFDYQNNQSYNFETFMRSKSSTALI</sequence>
<accession>A0A1E3PAS4</accession>
<keyword evidence="2" id="KW-1185">Reference proteome</keyword>
<dbReference type="AlphaFoldDB" id="A0A1E3PAS4"/>
<dbReference type="RefSeq" id="XP_019041726.1">
    <property type="nucleotide sequence ID" value="XM_019186138.1"/>
</dbReference>
<proteinExistence type="predicted"/>
<reference evidence="1 2" key="1">
    <citation type="journal article" date="2016" name="Proc. Natl. Acad. Sci. U.S.A.">
        <title>Comparative genomics of biotechnologically important yeasts.</title>
        <authorList>
            <person name="Riley R."/>
            <person name="Haridas S."/>
            <person name="Wolfe K.H."/>
            <person name="Lopes M.R."/>
            <person name="Hittinger C.T."/>
            <person name="Goeker M."/>
            <person name="Salamov A.A."/>
            <person name="Wisecaver J.H."/>
            <person name="Long T.M."/>
            <person name="Calvey C.H."/>
            <person name="Aerts A.L."/>
            <person name="Barry K.W."/>
            <person name="Choi C."/>
            <person name="Clum A."/>
            <person name="Coughlan A.Y."/>
            <person name="Deshpande S."/>
            <person name="Douglass A.P."/>
            <person name="Hanson S.J."/>
            <person name="Klenk H.-P."/>
            <person name="LaButti K.M."/>
            <person name="Lapidus A."/>
            <person name="Lindquist E.A."/>
            <person name="Lipzen A.M."/>
            <person name="Meier-Kolthoff J.P."/>
            <person name="Ohm R.A."/>
            <person name="Otillar R.P."/>
            <person name="Pangilinan J.L."/>
            <person name="Peng Y."/>
            <person name="Rokas A."/>
            <person name="Rosa C.A."/>
            <person name="Scheuner C."/>
            <person name="Sibirny A.A."/>
            <person name="Slot J.C."/>
            <person name="Stielow J.B."/>
            <person name="Sun H."/>
            <person name="Kurtzman C.P."/>
            <person name="Blackwell M."/>
            <person name="Grigoriev I.V."/>
            <person name="Jeffries T.W."/>
        </authorList>
    </citation>
    <scope>NUCLEOTIDE SEQUENCE [LARGE SCALE GENOMIC DNA]</scope>
    <source>
        <strain evidence="2">ATCC 58044 / CBS 1984 / NCYC 433 / NRRL Y-366-8</strain>
    </source>
</reference>
<evidence type="ECO:0000313" key="2">
    <source>
        <dbReference type="Proteomes" id="UP000094112"/>
    </source>
</evidence>
<gene>
    <name evidence="1" type="ORF">WICANDRAFT_88123</name>
</gene>
<dbReference type="Proteomes" id="UP000094112">
    <property type="component" value="Unassembled WGS sequence"/>
</dbReference>
<name>A0A1E3PAS4_WICAA</name>
<organism evidence="1 2">
    <name type="scientific">Wickerhamomyces anomalus (strain ATCC 58044 / CBS 1984 / NCYC 433 / NRRL Y-366-8)</name>
    <name type="common">Yeast</name>
    <name type="synonym">Hansenula anomala</name>
    <dbReference type="NCBI Taxonomy" id="683960"/>
    <lineage>
        <taxon>Eukaryota</taxon>
        <taxon>Fungi</taxon>
        <taxon>Dikarya</taxon>
        <taxon>Ascomycota</taxon>
        <taxon>Saccharomycotina</taxon>
        <taxon>Saccharomycetes</taxon>
        <taxon>Phaffomycetales</taxon>
        <taxon>Wickerhamomycetaceae</taxon>
        <taxon>Wickerhamomyces</taxon>
    </lineage>
</organism>
<protein>
    <submittedName>
        <fullName evidence="1">Uncharacterized protein</fullName>
    </submittedName>
</protein>
<dbReference type="EMBL" id="KV454208">
    <property type="protein sequence ID" value="ODQ62519.1"/>
    <property type="molecule type" value="Genomic_DNA"/>
</dbReference>
<dbReference type="GeneID" id="30203384"/>